<organism evidence="2 3">
    <name type="scientific">Pseudoalteromonas spongiae</name>
    <dbReference type="NCBI Taxonomy" id="298657"/>
    <lineage>
        <taxon>Bacteria</taxon>
        <taxon>Pseudomonadati</taxon>
        <taxon>Pseudomonadota</taxon>
        <taxon>Gammaproteobacteria</taxon>
        <taxon>Alteromonadales</taxon>
        <taxon>Pseudoalteromonadaceae</taxon>
        <taxon>Pseudoalteromonas</taxon>
    </lineage>
</organism>
<gene>
    <name evidence="2" type="ORF">WAE96_16530</name>
</gene>
<keyword evidence="1" id="KW-1133">Transmembrane helix</keyword>
<accession>A0ABU8EWC7</accession>
<name>A0ABU8EWC7_9GAMM</name>
<evidence type="ECO:0000313" key="2">
    <source>
        <dbReference type="EMBL" id="MEI4551282.1"/>
    </source>
</evidence>
<evidence type="ECO:0000313" key="3">
    <source>
        <dbReference type="Proteomes" id="UP001382455"/>
    </source>
</evidence>
<evidence type="ECO:0000256" key="1">
    <source>
        <dbReference type="SAM" id="Phobius"/>
    </source>
</evidence>
<keyword evidence="3" id="KW-1185">Reference proteome</keyword>
<dbReference type="EMBL" id="JBAWKS010000002">
    <property type="protein sequence ID" value="MEI4551282.1"/>
    <property type="molecule type" value="Genomic_DNA"/>
</dbReference>
<sequence length="98" mass="11448">MKKCPHCQQKLNPFSLSFAAFPVYFKCNGCKTRLTLKRVKAFWLTYLLYSVIILPIVVHTPFINNHNLSLPVMIAGAFVLYYFVANYLLRQENIVIYK</sequence>
<keyword evidence="1" id="KW-0472">Membrane</keyword>
<feature type="transmembrane region" description="Helical" evidence="1">
    <location>
        <begin position="41"/>
        <end position="62"/>
    </location>
</feature>
<dbReference type="RefSeq" id="WP_336436281.1">
    <property type="nucleotide sequence ID" value="NZ_JBAWKS010000002.1"/>
</dbReference>
<comment type="caution">
    <text evidence="2">The sequence shown here is derived from an EMBL/GenBank/DDBJ whole genome shotgun (WGS) entry which is preliminary data.</text>
</comment>
<reference evidence="2 3" key="1">
    <citation type="submission" date="2023-12" db="EMBL/GenBank/DDBJ databases">
        <title>Friends and Foes: Symbiotic and Algicidal bacterial influence on Karenia brevis blooms.</title>
        <authorList>
            <person name="Fei C."/>
            <person name="Mohamed A.R."/>
            <person name="Booker A."/>
            <person name="Arshad M."/>
            <person name="Klass S."/>
            <person name="Ahn S."/>
            <person name="Gilbert P.M."/>
            <person name="Heil C.A."/>
            <person name="Martinez J.M."/>
            <person name="Amin S.A."/>
        </authorList>
    </citation>
    <scope>NUCLEOTIDE SEQUENCE [LARGE SCALE GENOMIC DNA]</scope>
    <source>
        <strain evidence="2 3">CE15</strain>
    </source>
</reference>
<keyword evidence="1" id="KW-0812">Transmembrane</keyword>
<dbReference type="Proteomes" id="UP001382455">
    <property type="component" value="Unassembled WGS sequence"/>
</dbReference>
<feature type="transmembrane region" description="Helical" evidence="1">
    <location>
        <begin position="68"/>
        <end position="89"/>
    </location>
</feature>
<protein>
    <submittedName>
        <fullName evidence="2">Uncharacterized protein</fullName>
    </submittedName>
</protein>
<proteinExistence type="predicted"/>